<keyword evidence="4 11" id="KW-0963">Cytoplasm</keyword>
<comment type="subunit">
    <text evidence="11">Forms a cyclic heterotetrameric complex composed of two molecules of XerC and two molecules of XerD.</text>
</comment>
<gene>
    <name evidence="11" type="primary">xerD</name>
    <name evidence="15" type="ORF">I5731_05520</name>
</gene>
<dbReference type="PANTHER" id="PTHR30349">
    <property type="entry name" value="PHAGE INTEGRASE-RELATED"/>
    <property type="match status" value="1"/>
</dbReference>
<feature type="domain" description="Core-binding (CB)" evidence="14">
    <location>
        <begin position="79"/>
        <end position="163"/>
    </location>
</feature>
<keyword evidence="10 11" id="KW-0131">Cell cycle</keyword>
<evidence type="ECO:0000256" key="12">
    <source>
        <dbReference type="SAM" id="MobiDB-lite"/>
    </source>
</evidence>
<dbReference type="HAMAP" id="MF_01807">
    <property type="entry name" value="Recomb_XerD"/>
    <property type="match status" value="1"/>
</dbReference>
<feature type="active site" evidence="11">
    <location>
        <position position="233"/>
    </location>
</feature>
<keyword evidence="16" id="KW-1185">Reference proteome</keyword>
<dbReference type="InterPro" id="IPR011010">
    <property type="entry name" value="DNA_brk_join_enz"/>
</dbReference>
<feature type="active site" evidence="11">
    <location>
        <position position="351"/>
    </location>
</feature>
<dbReference type="Pfam" id="PF00589">
    <property type="entry name" value="Phage_integrase"/>
    <property type="match status" value="1"/>
</dbReference>
<dbReference type="PANTHER" id="PTHR30349:SF90">
    <property type="entry name" value="TYROSINE RECOMBINASE XERD"/>
    <property type="match status" value="1"/>
</dbReference>
<name>A0A931I0P1_9HYPH</name>
<feature type="region of interest" description="Disordered" evidence="12">
    <location>
        <begin position="1"/>
        <end position="56"/>
    </location>
</feature>
<feature type="active site" description="O-(3'-phospho-DNA)-tyrosine intermediate" evidence="11">
    <location>
        <position position="386"/>
    </location>
</feature>
<evidence type="ECO:0000256" key="10">
    <source>
        <dbReference type="ARBA" id="ARBA00023306"/>
    </source>
</evidence>
<keyword evidence="9 11" id="KW-0233">DNA recombination</keyword>
<evidence type="ECO:0000256" key="4">
    <source>
        <dbReference type="ARBA" id="ARBA00022490"/>
    </source>
</evidence>
<comment type="subcellular location">
    <subcellularLocation>
        <location evidence="1 11">Cytoplasm</location>
    </subcellularLocation>
</comment>
<sequence length="413" mass="43752">MLRPRRLRGDAGARLSRDPATAADERTDRRRGVRDVAPVGSAGRGRRRARRHRRPAAATRLTVAAALIPETARAGADALSDAHLIEAFLEMQSVERGAAANTIAAYARDLAGYAAFVAGRGGALGAGRDDVAAYMARLAGEGFAASTQARHLSAVRQFHKFLYGEGRRPDDPTATVDRPKAARPLPKVLSEAEVDRLITTAAAPPADDETPLDALRRLRLSALLELIYATGLRVSELVSLPAGAIRPDARVTTVRGKGDKERMVPIGTRARAAVARFREAAAAAGRTGVAKPAAPASAKSAARPATRAAPESRWLFPAFSASGHMTRQAFARDLKALAARAGIAPGRVSPHVLRHAFASHLLAHGADLRVVQTLLGHADIATTQIYTHVLDEKLRELVETRHPMARAPATGGG</sequence>
<feature type="compositionally biased region" description="Basic residues" evidence="12">
    <location>
        <begin position="44"/>
        <end position="55"/>
    </location>
</feature>
<evidence type="ECO:0000256" key="2">
    <source>
        <dbReference type="ARBA" id="ARBA00010450"/>
    </source>
</evidence>
<keyword evidence="7 11" id="KW-0229">DNA integration</keyword>
<dbReference type="InterPro" id="IPR011932">
    <property type="entry name" value="Recomb_XerD"/>
</dbReference>
<evidence type="ECO:0000313" key="15">
    <source>
        <dbReference type="EMBL" id="MBH0237274.1"/>
    </source>
</evidence>
<dbReference type="InterPro" id="IPR023009">
    <property type="entry name" value="Tyrosine_recombinase_XerC/XerD"/>
</dbReference>
<dbReference type="Gene3D" id="1.10.443.10">
    <property type="entry name" value="Intergrase catalytic core"/>
    <property type="match status" value="1"/>
</dbReference>
<evidence type="ECO:0000256" key="6">
    <source>
        <dbReference type="ARBA" id="ARBA00022829"/>
    </source>
</evidence>
<dbReference type="GO" id="GO:0003677">
    <property type="term" value="F:DNA binding"/>
    <property type="evidence" value="ECO:0007669"/>
    <property type="project" value="UniProtKB-UniRule"/>
</dbReference>
<dbReference type="NCBIfam" id="NF001399">
    <property type="entry name" value="PRK00283.1"/>
    <property type="match status" value="1"/>
</dbReference>
<evidence type="ECO:0000256" key="11">
    <source>
        <dbReference type="HAMAP-Rule" id="MF_01807"/>
    </source>
</evidence>
<dbReference type="EMBL" id="JADZLT010000042">
    <property type="protein sequence ID" value="MBH0237274.1"/>
    <property type="molecule type" value="Genomic_DNA"/>
</dbReference>
<proteinExistence type="inferred from homology"/>
<dbReference type="SUPFAM" id="SSF56349">
    <property type="entry name" value="DNA breaking-rejoining enzymes"/>
    <property type="match status" value="1"/>
</dbReference>
<protein>
    <recommendedName>
        <fullName evidence="3 11">Tyrosine recombinase XerD</fullName>
    </recommendedName>
</protein>
<reference evidence="15" key="1">
    <citation type="submission" date="2020-12" db="EMBL/GenBank/DDBJ databases">
        <title>Methylobrevis albus sp. nov., isolated from fresh water lack sediment.</title>
        <authorList>
            <person name="Zou Q."/>
        </authorList>
    </citation>
    <scope>NUCLEOTIDE SEQUENCE</scope>
    <source>
        <strain evidence="15">L22</strain>
    </source>
</reference>
<dbReference type="HAMAP" id="MF_01808">
    <property type="entry name" value="Recomb_XerC_XerD"/>
    <property type="match status" value="1"/>
</dbReference>
<comment type="similarity">
    <text evidence="2 11">Belongs to the 'phage' integrase family. XerD subfamily.</text>
</comment>
<evidence type="ECO:0000259" key="13">
    <source>
        <dbReference type="PROSITE" id="PS51898"/>
    </source>
</evidence>
<dbReference type="PROSITE" id="PS51900">
    <property type="entry name" value="CB"/>
    <property type="match status" value="1"/>
</dbReference>
<evidence type="ECO:0000256" key="7">
    <source>
        <dbReference type="ARBA" id="ARBA00022908"/>
    </source>
</evidence>
<dbReference type="Pfam" id="PF02899">
    <property type="entry name" value="Phage_int_SAM_1"/>
    <property type="match status" value="1"/>
</dbReference>
<dbReference type="Proteomes" id="UP000631694">
    <property type="component" value="Unassembled WGS sequence"/>
</dbReference>
<feature type="domain" description="Tyr recombinase" evidence="13">
    <location>
        <begin position="184"/>
        <end position="399"/>
    </location>
</feature>
<dbReference type="InterPro" id="IPR010998">
    <property type="entry name" value="Integrase_recombinase_N"/>
</dbReference>
<comment type="function">
    <text evidence="11">Site-specific tyrosine recombinase, which acts by catalyzing the cutting and rejoining of the recombining DNA molecules. The XerC-XerD complex is essential to convert dimers of the bacterial chromosome into monomers to permit their segregation at cell division. It also contributes to the segregational stability of plasmids.</text>
</comment>
<dbReference type="PROSITE" id="PS51898">
    <property type="entry name" value="TYR_RECOMBINASE"/>
    <property type="match status" value="1"/>
</dbReference>
<dbReference type="InterPro" id="IPR013762">
    <property type="entry name" value="Integrase-like_cat_sf"/>
</dbReference>
<dbReference type="GO" id="GO:0007059">
    <property type="term" value="P:chromosome segregation"/>
    <property type="evidence" value="ECO:0007669"/>
    <property type="project" value="UniProtKB-UniRule"/>
</dbReference>
<evidence type="ECO:0000259" key="14">
    <source>
        <dbReference type="PROSITE" id="PS51900"/>
    </source>
</evidence>
<evidence type="ECO:0000256" key="5">
    <source>
        <dbReference type="ARBA" id="ARBA00022618"/>
    </source>
</evidence>
<dbReference type="InterPro" id="IPR004107">
    <property type="entry name" value="Integrase_SAM-like_N"/>
</dbReference>
<dbReference type="GO" id="GO:0009037">
    <property type="term" value="F:tyrosine-based site-specific recombinase activity"/>
    <property type="evidence" value="ECO:0007669"/>
    <property type="project" value="UniProtKB-UniRule"/>
</dbReference>
<keyword evidence="8 11" id="KW-0238">DNA-binding</keyword>
<evidence type="ECO:0000256" key="9">
    <source>
        <dbReference type="ARBA" id="ARBA00023172"/>
    </source>
</evidence>
<dbReference type="GO" id="GO:0006313">
    <property type="term" value="P:DNA transposition"/>
    <property type="evidence" value="ECO:0007669"/>
    <property type="project" value="UniProtKB-UniRule"/>
</dbReference>
<feature type="active site" evidence="11">
    <location>
        <position position="377"/>
    </location>
</feature>
<feature type="active site" evidence="11">
    <location>
        <position position="354"/>
    </location>
</feature>
<feature type="active site" evidence="11">
    <location>
        <position position="257"/>
    </location>
</feature>
<dbReference type="InterPro" id="IPR044068">
    <property type="entry name" value="CB"/>
</dbReference>
<comment type="caution">
    <text evidence="15">The sequence shown here is derived from an EMBL/GenBank/DDBJ whole genome shotgun (WGS) entry which is preliminary data.</text>
</comment>
<evidence type="ECO:0000256" key="8">
    <source>
        <dbReference type="ARBA" id="ARBA00023125"/>
    </source>
</evidence>
<dbReference type="GO" id="GO:0051301">
    <property type="term" value="P:cell division"/>
    <property type="evidence" value="ECO:0007669"/>
    <property type="project" value="UniProtKB-KW"/>
</dbReference>
<dbReference type="GO" id="GO:0005737">
    <property type="term" value="C:cytoplasm"/>
    <property type="evidence" value="ECO:0007669"/>
    <property type="project" value="UniProtKB-SubCell"/>
</dbReference>
<feature type="compositionally biased region" description="Basic and acidic residues" evidence="12">
    <location>
        <begin position="7"/>
        <end position="34"/>
    </location>
</feature>
<keyword evidence="5 11" id="KW-0132">Cell division</keyword>
<organism evidence="15 16">
    <name type="scientific">Methylobrevis albus</name>
    <dbReference type="NCBI Taxonomy" id="2793297"/>
    <lineage>
        <taxon>Bacteria</taxon>
        <taxon>Pseudomonadati</taxon>
        <taxon>Pseudomonadota</taxon>
        <taxon>Alphaproteobacteria</taxon>
        <taxon>Hyphomicrobiales</taxon>
        <taxon>Pleomorphomonadaceae</taxon>
        <taxon>Methylobrevis</taxon>
    </lineage>
</organism>
<evidence type="ECO:0000313" key="16">
    <source>
        <dbReference type="Proteomes" id="UP000631694"/>
    </source>
</evidence>
<accession>A0A931I0P1</accession>
<dbReference type="InterPro" id="IPR050090">
    <property type="entry name" value="Tyrosine_recombinase_XerCD"/>
</dbReference>
<evidence type="ECO:0000256" key="1">
    <source>
        <dbReference type="ARBA" id="ARBA00004496"/>
    </source>
</evidence>
<dbReference type="AlphaFoldDB" id="A0A931I0P1"/>
<evidence type="ECO:0000256" key="3">
    <source>
        <dbReference type="ARBA" id="ARBA00015810"/>
    </source>
</evidence>
<dbReference type="InterPro" id="IPR002104">
    <property type="entry name" value="Integrase_catalytic"/>
</dbReference>
<keyword evidence="6 11" id="KW-0159">Chromosome partition</keyword>
<dbReference type="Gene3D" id="1.10.150.130">
    <property type="match status" value="1"/>
</dbReference>